<dbReference type="Proteomes" id="UP000034547">
    <property type="component" value="Unassembled WGS sequence"/>
</dbReference>
<gene>
    <name evidence="3" type="ORF">DU31_04025</name>
    <name evidence="4" type="ORF">DU33_03255</name>
    <name evidence="11" type="ORF">DU37_06125</name>
    <name evidence="2" type="ORF">DU40_06750</name>
    <name evidence="5" type="ORF">DU45_02650</name>
    <name evidence="1" type="ORF">DU47_11585</name>
    <name evidence="13" type="ORF">DU50_05810</name>
    <name evidence="12" type="ORF">DU54_13890</name>
    <name evidence="7" type="ORF">DU55_06535</name>
    <name evidence="10" type="ORF">DU56_04095</name>
    <name evidence="6" type="ORF">DU64_03360</name>
    <name evidence="9" type="ORF">DU66_05695</name>
    <name evidence="8" type="ORF">DU68_06200</name>
    <name evidence="18" type="ORF">DU73_02535</name>
    <name evidence="16" type="ORF">DU75_03780</name>
    <name evidence="15" type="ORF">DU76_01390</name>
    <name evidence="21" type="ORF">DU77_03915</name>
    <name evidence="19" type="ORF">DU78_08250</name>
    <name evidence="26" type="ORF">DU79_08340</name>
    <name evidence="23" type="ORF">DU80_13890</name>
    <name evidence="28" type="ORF">DU81_03435</name>
    <name evidence="22" type="ORF">DU82_03050</name>
    <name evidence="27" type="ORF">DU83_03785</name>
    <name evidence="25" type="ORF">DU84_06900</name>
    <name evidence="14" type="ORF">DU85_01600</name>
    <name evidence="20" type="ORF">DU86_01335</name>
    <name evidence="17" type="ORF">DU87_06540</name>
    <name evidence="24" type="ORF">DU88_02945</name>
</gene>
<sequence>MAILKNSHIYLWLLREVKSKGNFKEIRQNRGSSARLFIRINIKSHNSLEDYIKELMKGYDEKNMSIEQEF</sequence>
<dbReference type="Proteomes" id="UP000033933">
    <property type="component" value="Unassembled WGS sequence"/>
</dbReference>
<dbReference type="EMBL" id="JJOS01000114">
    <property type="protein sequence ID" value="KKF99655.1"/>
    <property type="molecule type" value="Genomic_DNA"/>
</dbReference>
<evidence type="ECO:0000313" key="14">
    <source>
        <dbReference type="EMBL" id="KKH44984.1"/>
    </source>
</evidence>
<evidence type="ECO:0000313" key="38">
    <source>
        <dbReference type="Proteomes" id="UP000034188"/>
    </source>
</evidence>
<dbReference type="EMBL" id="JJQG01000001">
    <property type="protein sequence ID" value="KKH43370.1"/>
    <property type="molecule type" value="Genomic_DNA"/>
</dbReference>
<dbReference type="Proteomes" id="UP000034338">
    <property type="component" value="Unassembled WGS sequence"/>
</dbReference>
<evidence type="ECO:0000313" key="31">
    <source>
        <dbReference type="Proteomes" id="UP000033864"/>
    </source>
</evidence>
<evidence type="ECO:0000313" key="8">
    <source>
        <dbReference type="EMBL" id="KKH00552.1"/>
    </source>
</evidence>
<dbReference type="Proteomes" id="UP000033864">
    <property type="component" value="Unassembled WGS sequence"/>
</dbReference>
<evidence type="ECO:0000313" key="19">
    <source>
        <dbReference type="EMBL" id="KKH74188.1"/>
    </source>
</evidence>
<protein>
    <submittedName>
        <fullName evidence="9">Uncharacterized protein</fullName>
    </submittedName>
</protein>
<dbReference type="Proteomes" id="UP000034817">
    <property type="component" value="Unassembled WGS sequence"/>
</dbReference>
<dbReference type="Proteomes" id="UP000034152">
    <property type="component" value="Unassembled WGS sequence"/>
</dbReference>
<dbReference type="EMBL" id="JJQR01000082">
    <property type="protein sequence ID" value="KKH74969.1"/>
    <property type="molecule type" value="Genomic_DNA"/>
</dbReference>
<dbReference type="EMBL" id="JJQM01000018">
    <property type="protein sequence ID" value="KKH58529.1"/>
    <property type="molecule type" value="Genomic_DNA"/>
</dbReference>
<dbReference type="EMBL" id="JJRB01000024">
    <property type="protein sequence ID" value="KKI05662.1"/>
    <property type="molecule type" value="Genomic_DNA"/>
</dbReference>
<evidence type="ECO:0000313" key="22">
    <source>
        <dbReference type="EMBL" id="KKH80873.1"/>
    </source>
</evidence>
<organism evidence="9 43">
    <name type="scientific">Methanosarcina mazei</name>
    <name type="common">Methanosarcina frisia</name>
    <dbReference type="NCBI Taxonomy" id="2209"/>
    <lineage>
        <taxon>Archaea</taxon>
        <taxon>Methanobacteriati</taxon>
        <taxon>Methanobacteriota</taxon>
        <taxon>Stenosarchaea group</taxon>
        <taxon>Methanomicrobia</taxon>
        <taxon>Methanosarcinales</taxon>
        <taxon>Methanosarcinaceae</taxon>
        <taxon>Methanosarcina</taxon>
    </lineage>
</organism>
<dbReference type="Proteomes" id="UP000034668">
    <property type="component" value="Unassembled WGS sequence"/>
</dbReference>
<dbReference type="EMBL" id="JJQJ01000197">
    <property type="protein sequence ID" value="KKH44984.1"/>
    <property type="molecule type" value="Genomic_DNA"/>
</dbReference>
<dbReference type="Proteomes" id="UP000034937">
    <property type="component" value="Unassembled WGS sequence"/>
</dbReference>
<evidence type="ECO:0000313" key="23">
    <source>
        <dbReference type="EMBL" id="KKH90183.1"/>
    </source>
</evidence>
<evidence type="ECO:0000313" key="2">
    <source>
        <dbReference type="EMBL" id="KKG02202.1"/>
    </source>
</evidence>
<dbReference type="EMBL" id="JJQS01000052">
    <property type="protein sequence ID" value="KKH76208.1"/>
    <property type="molecule type" value="Genomic_DNA"/>
</dbReference>
<evidence type="ECO:0000313" key="35">
    <source>
        <dbReference type="Proteomes" id="UP000034040"/>
    </source>
</evidence>
<evidence type="ECO:0000313" key="55">
    <source>
        <dbReference type="Proteomes" id="UP000034937"/>
    </source>
</evidence>
<dbReference type="EMBL" id="JJPJ01000020">
    <property type="protein sequence ID" value="KKG65990.1"/>
    <property type="molecule type" value="Genomic_DNA"/>
</dbReference>
<evidence type="ECO:0000313" key="12">
    <source>
        <dbReference type="EMBL" id="KKH43370.1"/>
    </source>
</evidence>
<evidence type="ECO:0000313" key="29">
    <source>
        <dbReference type="Proteomes" id="UP000033814"/>
    </source>
</evidence>
<evidence type="ECO:0000313" key="45">
    <source>
        <dbReference type="Proteomes" id="UP000034566"/>
    </source>
</evidence>
<dbReference type="EMBL" id="JJOT01000064">
    <property type="protein sequence ID" value="KKG02202.1"/>
    <property type="molecule type" value="Genomic_DNA"/>
</dbReference>
<evidence type="ECO:0000313" key="16">
    <source>
        <dbReference type="EMBL" id="KKH59135.1"/>
    </source>
</evidence>
<accession>A0A0F8LMC0</accession>
<dbReference type="EMBL" id="JJQU01000028">
    <property type="protein sequence ID" value="KKH90183.1"/>
    <property type="molecule type" value="Genomic_DNA"/>
</dbReference>
<dbReference type="PATRIC" id="fig|2209.42.peg.710"/>
<evidence type="ECO:0000313" key="50">
    <source>
        <dbReference type="Proteomes" id="UP000034758"/>
    </source>
</evidence>
<evidence type="ECO:0000313" key="18">
    <source>
        <dbReference type="EMBL" id="KKH71157.1"/>
    </source>
</evidence>
<dbReference type="Proteomes" id="UP000033885">
    <property type="component" value="Unassembled WGS sequence"/>
</dbReference>
<dbReference type="Proteomes" id="UP000033835">
    <property type="component" value="Unassembled WGS sequence"/>
</dbReference>
<dbReference type="Proteomes" id="UP000033814">
    <property type="component" value="Unassembled WGS sequence"/>
</dbReference>
<evidence type="ECO:0000313" key="26">
    <source>
        <dbReference type="EMBL" id="KKH98314.1"/>
    </source>
</evidence>
<dbReference type="Proteomes" id="UP000034566">
    <property type="component" value="Unassembled WGS sequence"/>
</dbReference>
<dbReference type="Proteomes" id="UP000034021">
    <property type="component" value="Unassembled WGS sequence"/>
</dbReference>
<dbReference type="Proteomes" id="UP000034872">
    <property type="component" value="Unassembled WGS sequence"/>
</dbReference>
<comment type="caution">
    <text evidence="9">The sequence shown here is derived from an EMBL/GenBank/DDBJ whole genome shotgun (WGS) entry which is preliminary data.</text>
</comment>
<reference evidence="29 30" key="1">
    <citation type="journal article" date="2015" name="ISME J.">
        <title>Genomic and phenotypic differentiation among Methanosarcina mazei populations from Columbia River sediment.</title>
        <authorList>
            <person name="Youngblut N.D."/>
            <person name="Wirth J.S."/>
            <person name="Henriksen J.R."/>
            <person name="Smith M."/>
            <person name="Simon H."/>
            <person name="Metcalf W.W."/>
            <person name="Whitaker R.J."/>
        </authorList>
    </citation>
    <scope>NUCLEOTIDE SEQUENCE [LARGE SCALE GENOMIC DNA]</scope>
    <source>
        <strain evidence="11 42">1.H.A.0.1</strain>
        <strain evidence="12 50">1.H.A.1A.1</strain>
        <strain evidence="13 34">1.H.A.1A.3</strain>
        <strain evidence="14 31">1.H.A.1A.6</strain>
        <strain evidence="15 39">1.H.A.2.3</strain>
        <strain evidence="16 49">1.H.A.2.7</strain>
        <strain evidence="18">1.H.A.2.8</strain>
        <strain evidence="17 33">1.H.M.0.1</strain>
        <strain evidence="20 54">1.H.M.1A.1</strain>
        <strain evidence="21 35">1.H.M.1A.2</strain>
        <strain evidence="19 52">1.H.M.1A.3</strain>
        <strain evidence="23 37">1.H.M.2.1</strain>
        <strain evidence="22 29">1.H.M.2.2</strain>
        <strain evidence="24 55">1.H.M.2.3</strain>
        <strain evidence="26 48">1.H.M.2.4</strain>
        <strain evidence="25 53">1.H.T.2.1</strain>
        <strain evidence="28 32">1.H.T.2.3</strain>
        <strain evidence="27 44">1.H.T.2.5</strain>
        <strain evidence="3 36">2.F.A.2.3</strain>
        <strain evidence="1 46">2.F.A.2.4</strain>
        <strain evidence="2 47">2.F.T.0.2</strain>
        <strain evidence="4 38">3.F.T.1A.1</strain>
        <strain evidence="6 41">3.F.T.1A.2</strain>
        <strain evidence="5 45">3.F.T.1A.4</strain>
        <strain evidence="7 51">3.H.A.2.4</strain>
        <strain evidence="9 43">3.H.M.1B.1</strain>
        <strain evidence="8 30">3.H.M.1B.2</strain>
        <strain evidence="10 40">3.H.M.1B.5</strain>
    </source>
</reference>
<dbReference type="EMBL" id="JJQP01000006">
    <property type="protein sequence ID" value="KKH71157.1"/>
    <property type="molecule type" value="Genomic_DNA"/>
</dbReference>
<evidence type="ECO:0000313" key="46">
    <source>
        <dbReference type="Proteomes" id="UP000034578"/>
    </source>
</evidence>
<evidence type="ECO:0000313" key="4">
    <source>
        <dbReference type="EMBL" id="KKG54009.1"/>
    </source>
</evidence>
<evidence type="ECO:0000313" key="34">
    <source>
        <dbReference type="Proteomes" id="UP000034021"/>
    </source>
</evidence>
<proteinExistence type="predicted"/>
<dbReference type="EMBL" id="JJQX01000045">
    <property type="protein sequence ID" value="KKH98314.1"/>
    <property type="molecule type" value="Genomic_DNA"/>
</dbReference>
<evidence type="ECO:0000313" key="21">
    <source>
        <dbReference type="EMBL" id="KKH76208.1"/>
    </source>
</evidence>
<evidence type="ECO:0000313" key="17">
    <source>
        <dbReference type="EMBL" id="KKH67112.1"/>
    </source>
</evidence>
<evidence type="ECO:0000313" key="52">
    <source>
        <dbReference type="Proteomes" id="UP000034842"/>
    </source>
</evidence>
<dbReference type="EMBL" id="JJQQ01000078">
    <property type="protein sequence ID" value="KKH67112.1"/>
    <property type="molecule type" value="Genomic_DNA"/>
</dbReference>
<dbReference type="Proteomes" id="UP000034468">
    <property type="component" value="Unassembled WGS sequence"/>
</dbReference>
<evidence type="ECO:0000313" key="51">
    <source>
        <dbReference type="Proteomes" id="UP000034817"/>
    </source>
</evidence>
<evidence type="ECO:0000313" key="43">
    <source>
        <dbReference type="Proteomes" id="UP000034468"/>
    </source>
</evidence>
<evidence type="ECO:0000313" key="1">
    <source>
        <dbReference type="EMBL" id="KKF99655.1"/>
    </source>
</evidence>
<dbReference type="Proteomes" id="UP000034758">
    <property type="component" value="Unassembled WGS sequence"/>
</dbReference>
<dbReference type="EMBL" id="JJOR01000075">
    <property type="protein sequence ID" value="KKG04615.1"/>
    <property type="molecule type" value="Genomic_DNA"/>
</dbReference>
<dbReference type="EMBL" id="JJQZ01000139">
    <property type="protein sequence ID" value="KKH93029.1"/>
    <property type="molecule type" value="Genomic_DNA"/>
</dbReference>
<evidence type="ECO:0000313" key="9">
    <source>
        <dbReference type="EMBL" id="KKH01229.1"/>
    </source>
</evidence>
<dbReference type="EMBL" id="JJPV01000055">
    <property type="protein sequence ID" value="KKH00552.1"/>
    <property type="molecule type" value="Genomic_DNA"/>
</dbReference>
<evidence type="ECO:0000313" key="39">
    <source>
        <dbReference type="Proteomes" id="UP000034232"/>
    </source>
</evidence>
<dbReference type="Proteomes" id="UP000034842">
    <property type="component" value="Unassembled WGS sequence"/>
</dbReference>
<evidence type="ECO:0000313" key="40">
    <source>
        <dbReference type="Proteomes" id="UP000034253"/>
    </source>
</evidence>
<evidence type="ECO:0000313" key="11">
    <source>
        <dbReference type="EMBL" id="KKH30233.1"/>
    </source>
</evidence>
<dbReference type="Proteomes" id="UP000034597">
    <property type="component" value="Unassembled WGS sequence"/>
</dbReference>
<evidence type="ECO:0000313" key="7">
    <source>
        <dbReference type="EMBL" id="KKG84294.1"/>
    </source>
</evidence>
<evidence type="ECO:0000313" key="49">
    <source>
        <dbReference type="Proteomes" id="UP000034692"/>
    </source>
</evidence>
<dbReference type="EMBL" id="JJQW01000006">
    <property type="protein sequence ID" value="KKH91470.1"/>
    <property type="molecule type" value="Genomic_DNA"/>
</dbReference>
<evidence type="ECO:0000313" key="20">
    <source>
        <dbReference type="EMBL" id="KKH74969.1"/>
    </source>
</evidence>
<evidence type="ECO:0000313" key="41">
    <source>
        <dbReference type="Proteomes" id="UP000034279"/>
    </source>
</evidence>
<evidence type="ECO:0000313" key="24">
    <source>
        <dbReference type="EMBL" id="KKH91470.1"/>
    </source>
</evidence>
<dbReference type="Proteomes" id="UP000034142">
    <property type="component" value="Unassembled WGS sequence"/>
</dbReference>
<dbReference type="EMBL" id="JJQF01000083">
    <property type="protein sequence ID" value="KKH30233.1"/>
    <property type="molecule type" value="Genomic_DNA"/>
</dbReference>
<evidence type="ECO:0000313" key="53">
    <source>
        <dbReference type="Proteomes" id="UP000034872"/>
    </source>
</evidence>
<evidence type="ECO:0000313" key="36">
    <source>
        <dbReference type="Proteomes" id="UP000034142"/>
    </source>
</evidence>
<dbReference type="AlphaFoldDB" id="A0A0F8LMC0"/>
<dbReference type="Proteomes" id="UP000034279">
    <property type="component" value="Unassembled WGS sequence"/>
</dbReference>
<keyword evidence="46" id="KW-1185">Reference proteome</keyword>
<evidence type="ECO:0000313" key="47">
    <source>
        <dbReference type="Proteomes" id="UP000034597"/>
    </source>
</evidence>
<dbReference type="Proteomes" id="UP000034232">
    <property type="component" value="Unassembled WGS sequence"/>
</dbReference>
<dbReference type="EMBL" id="JJPI01000078">
    <property type="protein sequence ID" value="KKG54009.1"/>
    <property type="molecule type" value="Genomic_DNA"/>
</dbReference>
<dbReference type="EMBL" id="JJPP01000002">
    <property type="protein sequence ID" value="KKG84294.1"/>
    <property type="molecule type" value="Genomic_DNA"/>
</dbReference>
<dbReference type="EMBL" id="JJPK01000092">
    <property type="protein sequence ID" value="KKG60025.1"/>
    <property type="molecule type" value="Genomic_DNA"/>
</dbReference>
<evidence type="ECO:0000313" key="28">
    <source>
        <dbReference type="EMBL" id="KKI06869.1"/>
    </source>
</evidence>
<evidence type="ECO:0000313" key="13">
    <source>
        <dbReference type="EMBL" id="KKH44830.1"/>
    </source>
</evidence>
<dbReference type="EMBL" id="JJQV01000129">
    <property type="protein sequence ID" value="KKH80873.1"/>
    <property type="molecule type" value="Genomic_DNA"/>
</dbReference>
<dbReference type="EMBL" id="JJQT01000205">
    <property type="protein sequence ID" value="KKH74188.1"/>
    <property type="molecule type" value="Genomic_DNA"/>
</dbReference>
<dbReference type="Proteomes" id="UP000034578">
    <property type="component" value="Unassembled WGS sequence"/>
</dbReference>
<evidence type="ECO:0000313" key="6">
    <source>
        <dbReference type="EMBL" id="KKG65990.1"/>
    </source>
</evidence>
<evidence type="ECO:0000313" key="30">
    <source>
        <dbReference type="Proteomes" id="UP000033835"/>
    </source>
</evidence>
<dbReference type="Proteomes" id="UP000034188">
    <property type="component" value="Unassembled WGS sequence"/>
</dbReference>
<evidence type="ECO:0000313" key="44">
    <source>
        <dbReference type="Proteomes" id="UP000034547"/>
    </source>
</evidence>
<evidence type="ECO:0000313" key="15">
    <source>
        <dbReference type="EMBL" id="KKH58529.1"/>
    </source>
</evidence>
<dbReference type="Proteomes" id="UP000034925">
    <property type="component" value="Unassembled WGS sequence"/>
</dbReference>
<evidence type="ECO:0000313" key="37">
    <source>
        <dbReference type="Proteomes" id="UP000034152"/>
    </source>
</evidence>
<evidence type="ECO:0000313" key="27">
    <source>
        <dbReference type="EMBL" id="KKI05662.1"/>
    </source>
</evidence>
<evidence type="ECO:0000313" key="33">
    <source>
        <dbReference type="Proteomes" id="UP000033933"/>
    </source>
</evidence>
<dbReference type="EMBL" id="JJQO01000330">
    <property type="protein sequence ID" value="KKH59135.1"/>
    <property type="molecule type" value="Genomic_DNA"/>
</dbReference>
<evidence type="ECO:0000313" key="10">
    <source>
        <dbReference type="EMBL" id="KKH01265.1"/>
    </source>
</evidence>
<evidence type="ECO:0000313" key="3">
    <source>
        <dbReference type="EMBL" id="KKG04615.1"/>
    </source>
</evidence>
<dbReference type="Proteomes" id="UP000034040">
    <property type="component" value="Unassembled WGS sequence"/>
</dbReference>
<name>A0A0F8LMC0_METMZ</name>
<evidence type="ECO:0000313" key="5">
    <source>
        <dbReference type="EMBL" id="KKG60025.1"/>
    </source>
</evidence>
<dbReference type="EMBL" id="JJQH01000003">
    <property type="protein sequence ID" value="KKH44830.1"/>
    <property type="molecule type" value="Genomic_DNA"/>
</dbReference>
<evidence type="ECO:0000313" key="32">
    <source>
        <dbReference type="Proteomes" id="UP000033885"/>
    </source>
</evidence>
<dbReference type="Proteomes" id="UP000034692">
    <property type="component" value="Unassembled WGS sequence"/>
</dbReference>
<dbReference type="Proteomes" id="UP000034253">
    <property type="component" value="Unassembled WGS sequence"/>
</dbReference>
<dbReference type="EMBL" id="JJRA01000003">
    <property type="protein sequence ID" value="KKI06869.1"/>
    <property type="molecule type" value="Genomic_DNA"/>
</dbReference>
<dbReference type="EMBL" id="JJPU01000033">
    <property type="protein sequence ID" value="KKH01229.1"/>
    <property type="molecule type" value="Genomic_DNA"/>
</dbReference>
<evidence type="ECO:0000313" key="42">
    <source>
        <dbReference type="Proteomes" id="UP000034338"/>
    </source>
</evidence>
<evidence type="ECO:0000313" key="54">
    <source>
        <dbReference type="Proteomes" id="UP000034925"/>
    </source>
</evidence>
<dbReference type="EMBL" id="JJPW01000049">
    <property type="protein sequence ID" value="KKH01265.1"/>
    <property type="molecule type" value="Genomic_DNA"/>
</dbReference>
<evidence type="ECO:0000313" key="25">
    <source>
        <dbReference type="EMBL" id="KKH93029.1"/>
    </source>
</evidence>
<evidence type="ECO:0000313" key="48">
    <source>
        <dbReference type="Proteomes" id="UP000034668"/>
    </source>
</evidence>